<dbReference type="PANTHER" id="PTHR42834">
    <property type="entry name" value="ENDONUCLEASE/EXONUCLEASE/PHOSPHATASE FAMILY PROTEIN (AFU_ORTHOLOGUE AFUA_3G09210)"/>
    <property type="match status" value="1"/>
</dbReference>
<protein>
    <submittedName>
        <fullName evidence="3">Endonuclease/exonuclease/phosphatase family protein</fullName>
    </submittedName>
</protein>
<keyword evidence="4" id="KW-1185">Reference proteome</keyword>
<dbReference type="RefSeq" id="WP_353862445.1">
    <property type="nucleotide sequence ID" value="NZ_CP088295.1"/>
</dbReference>
<keyword evidence="3" id="KW-0540">Nuclease</keyword>
<name>A0ABY5PB50_9ACTN</name>
<dbReference type="SUPFAM" id="SSF56219">
    <property type="entry name" value="DNase I-like"/>
    <property type="match status" value="1"/>
</dbReference>
<gene>
    <name evidence="3" type="ORF">LRS13_14350</name>
</gene>
<dbReference type="CDD" id="cd04486">
    <property type="entry name" value="YhcR_OBF_like"/>
    <property type="match status" value="1"/>
</dbReference>
<dbReference type="EMBL" id="CP088295">
    <property type="protein sequence ID" value="UUY01905.1"/>
    <property type="molecule type" value="Genomic_DNA"/>
</dbReference>
<keyword evidence="3" id="KW-0255">Endonuclease</keyword>
<proteinExistence type="predicted"/>
<dbReference type="InterPro" id="IPR036691">
    <property type="entry name" value="Endo/exonu/phosph_ase_sf"/>
</dbReference>
<dbReference type="InterPro" id="IPR005135">
    <property type="entry name" value="Endo/exonuclease/phosphatase"/>
</dbReference>
<dbReference type="PANTHER" id="PTHR42834:SF1">
    <property type="entry name" value="ENDONUCLEASE_EXONUCLEASE_PHOSPHATASE FAMILY PROTEIN (AFU_ORTHOLOGUE AFUA_3G09210)"/>
    <property type="match status" value="1"/>
</dbReference>
<reference evidence="4" key="1">
    <citation type="submission" date="2021-11" db="EMBL/GenBank/DDBJ databases">
        <title>Cultivation dependent microbiological survey of springs from the worlds oldest radium mine currently devoted to the extraction of radon-saturated water.</title>
        <authorList>
            <person name="Kapinusova G."/>
            <person name="Smrhova T."/>
            <person name="Strejcek M."/>
            <person name="Suman J."/>
            <person name="Jani K."/>
            <person name="Pajer P."/>
            <person name="Uhlik O."/>
        </authorList>
    </citation>
    <scope>NUCLEOTIDE SEQUENCE [LARGE SCALE GENOMIC DNA]</scope>
    <source>
        <strain evidence="4">J379</strain>
    </source>
</reference>
<evidence type="ECO:0000313" key="3">
    <source>
        <dbReference type="EMBL" id="UUY01905.1"/>
    </source>
</evidence>
<keyword evidence="3" id="KW-0378">Hydrolase</keyword>
<dbReference type="Pfam" id="PF03372">
    <property type="entry name" value="Exo_endo_phos"/>
    <property type="match status" value="1"/>
</dbReference>
<dbReference type="Gene3D" id="3.60.10.10">
    <property type="entry name" value="Endonuclease/exonuclease/phosphatase"/>
    <property type="match status" value="1"/>
</dbReference>
<dbReference type="GO" id="GO:0004519">
    <property type="term" value="F:endonuclease activity"/>
    <property type="evidence" value="ECO:0007669"/>
    <property type="project" value="UniProtKB-KW"/>
</dbReference>
<dbReference type="Proteomes" id="UP001058860">
    <property type="component" value="Chromosome"/>
</dbReference>
<feature type="domain" description="Endonuclease/exonuclease/phosphatase" evidence="2">
    <location>
        <begin position="244"/>
        <end position="504"/>
    </location>
</feature>
<feature type="region of interest" description="Disordered" evidence="1">
    <location>
        <begin position="19"/>
        <end position="38"/>
    </location>
</feature>
<evidence type="ECO:0000256" key="1">
    <source>
        <dbReference type="SAM" id="MobiDB-lite"/>
    </source>
</evidence>
<accession>A0ABY5PB50</accession>
<organism evidence="3 4">
    <name type="scientific">Svornostia abyssi</name>
    <dbReference type="NCBI Taxonomy" id="2898438"/>
    <lineage>
        <taxon>Bacteria</taxon>
        <taxon>Bacillati</taxon>
        <taxon>Actinomycetota</taxon>
        <taxon>Thermoleophilia</taxon>
        <taxon>Solirubrobacterales</taxon>
        <taxon>Baekduiaceae</taxon>
        <taxon>Svornostia</taxon>
    </lineage>
</organism>
<sequence>MTGIDDEVGRSTAGQLFRDDRGIFVQEETPDSDPATSEGIFVGYVDDPAALLGKRVRVTGEVREKFGFTQIDEAIGQEPTDLGAGTLPAPVTLDPTAAAAQTVGTDGTRSYYERFEGMRVRLAQGTANSGGTNKFGELFLTPGPLRDRVFRTEVQPDLIGTDADAGAGNPANPARPAAPSTTVVNVNLFGRVNELVGPLAFSFTNYKVMVQADALPTINSGPIRFPAPAVVPNGKFNDRIRIASFNVENYFPVGGDLDGGPVTADEYADKRDSIVAAISQRLSYPDIVAVQEVVDKTILDDVAARLGGYTAYLEEGNDNRGIDVGFLVRSTVRVESVTQLGKNATESIPGTSCSDITGNLFDRPPLELAVKSGPFRLRVLTNHFSSKAAPDSCRDAQAAFVRDRVQTLENEGRHVVVTGDLNAFEDETPLGVLEGPETSLDNLWDTVPAELAYSFAFQGKLQTLDHILITGGLQSRVDDMTYAHFNNDYYDRGRTGDSHKVSDHDPPVLSLLKVAPGDA</sequence>
<evidence type="ECO:0000259" key="2">
    <source>
        <dbReference type="Pfam" id="PF03372"/>
    </source>
</evidence>
<evidence type="ECO:0000313" key="4">
    <source>
        <dbReference type="Proteomes" id="UP001058860"/>
    </source>
</evidence>